<dbReference type="PROSITE" id="PS50826">
    <property type="entry name" value="RUN"/>
    <property type="match status" value="1"/>
</dbReference>
<dbReference type="Gene3D" id="1.20.58.900">
    <property type="match status" value="1"/>
</dbReference>
<dbReference type="Pfam" id="PF26030">
    <property type="entry name" value="RUNDC1"/>
    <property type="match status" value="1"/>
</dbReference>
<evidence type="ECO:0000259" key="3">
    <source>
        <dbReference type="PROSITE" id="PS50826"/>
    </source>
</evidence>
<dbReference type="RefSeq" id="XP_034251593.1">
    <property type="nucleotide sequence ID" value="XM_034395702.1"/>
</dbReference>
<evidence type="ECO:0000256" key="1">
    <source>
        <dbReference type="SAM" id="Coils"/>
    </source>
</evidence>
<feature type="coiled-coil region" evidence="1">
    <location>
        <begin position="220"/>
        <end position="247"/>
    </location>
</feature>
<proteinExistence type="predicted"/>
<name>A0A6P9A1D4_THRPL</name>
<evidence type="ECO:0000313" key="4">
    <source>
        <dbReference type="Proteomes" id="UP000515158"/>
    </source>
</evidence>
<dbReference type="InterPro" id="IPR004012">
    <property type="entry name" value="Run_dom"/>
</dbReference>
<protein>
    <submittedName>
        <fullName evidence="5">RUN domain-containing protein 1</fullName>
    </submittedName>
</protein>
<sequence>MMEEVSISGEEAEGFDLYDGKPSGERWAPVGASELDDEAQFESAYEGNCFYPGDLSRTKELEEQLDVVNSSLIALTSHFAQVQFRLRQVVDAPVNDKDALLKDLEEFAFRGIPEVKGPHFFCKDDKESSANNQEDYVTQQREKQKELIKQLKEQLEDLEKYAYETGGAGLPQSVLLERQKLLIDELKGKLNLKVDDIEVLTPEMLKKEVDEAVGELINPLKVKEQLVNQLKTQISDLERFVDFLQETGNDPLLTTHQKCTCNCRVHTETCAITQRAKKVKSYQTRQKEFDVEEKKIREKTLNIVKKVAVLMQIFAVSQFGCGQDVFRKNTMKKTMKVNHWGDLRARLEVAVAEVSEIMKEATEGRSTGESEDYASDSEGAPIVMCNARITTAVRKKLAMAIKDLIEHGLIQNNQNLSLVPLIGCFPVRGPAVKEKTFHAWELILAYYDLKNGESYNATPARRLSQSFNLELVGGVAVSNKQQLLSTIDNIISSHTRYKRSYDSHFKAFVCAALNSKKLVFWLRLILHCQPIVEAYYQPWSYVCKTGFEDSLRSLEKLTKFHFELPVDLAVRQFQNIKDAF</sequence>
<dbReference type="SMART" id="SM00593">
    <property type="entry name" value="RUN"/>
    <property type="match status" value="1"/>
</dbReference>
<dbReference type="SUPFAM" id="SSF140741">
    <property type="entry name" value="RUN domain-like"/>
    <property type="match status" value="1"/>
</dbReference>
<dbReference type="InterPro" id="IPR037213">
    <property type="entry name" value="Run_dom_sf"/>
</dbReference>
<gene>
    <name evidence="5" type="primary">LOC117651571</name>
</gene>
<accession>A0A6P9A1D4</accession>
<feature type="domain" description="RUN" evidence="3">
    <location>
        <begin position="388"/>
        <end position="569"/>
    </location>
</feature>
<dbReference type="PANTHER" id="PTHR15591">
    <property type="entry name" value="RUN AND SH3 DOMAIN CONTAINING"/>
    <property type="match status" value="1"/>
</dbReference>
<dbReference type="Pfam" id="PF02759">
    <property type="entry name" value="RUN"/>
    <property type="match status" value="1"/>
</dbReference>
<dbReference type="InterPro" id="IPR047343">
    <property type="entry name" value="RUSC1_2"/>
</dbReference>
<dbReference type="FunCoup" id="A0A6P9A1D4">
    <property type="interactions" value="638"/>
</dbReference>
<dbReference type="InterPro" id="IPR058732">
    <property type="entry name" value="RUNDC1_M"/>
</dbReference>
<organism evidence="5">
    <name type="scientific">Thrips palmi</name>
    <name type="common">Melon thrips</name>
    <dbReference type="NCBI Taxonomy" id="161013"/>
    <lineage>
        <taxon>Eukaryota</taxon>
        <taxon>Metazoa</taxon>
        <taxon>Ecdysozoa</taxon>
        <taxon>Arthropoda</taxon>
        <taxon>Hexapoda</taxon>
        <taxon>Insecta</taxon>
        <taxon>Pterygota</taxon>
        <taxon>Neoptera</taxon>
        <taxon>Paraneoptera</taxon>
        <taxon>Thysanoptera</taxon>
        <taxon>Terebrantia</taxon>
        <taxon>Thripoidea</taxon>
        <taxon>Thripidae</taxon>
        <taxon>Thrips</taxon>
    </lineage>
</organism>
<keyword evidence="4" id="KW-1185">Reference proteome</keyword>
<dbReference type="PANTHER" id="PTHR15591:SF19">
    <property type="entry name" value="RUN DOMAIN-CONTAINING PROTEIN 1 ISOFORM X1"/>
    <property type="match status" value="1"/>
</dbReference>
<dbReference type="KEGG" id="tpal:117651571"/>
<dbReference type="Proteomes" id="UP000515158">
    <property type="component" value="Unplaced"/>
</dbReference>
<evidence type="ECO:0000313" key="5">
    <source>
        <dbReference type="RefSeq" id="XP_034251593.1"/>
    </source>
</evidence>
<feature type="region of interest" description="Disordered" evidence="2">
    <location>
        <begin position="1"/>
        <end position="21"/>
    </location>
</feature>
<dbReference type="GeneID" id="117651571"/>
<dbReference type="InParanoid" id="A0A6P9A1D4"/>
<dbReference type="AlphaFoldDB" id="A0A6P9A1D4"/>
<dbReference type="OrthoDB" id="10068328at2759"/>
<keyword evidence="1" id="KW-0175">Coiled coil</keyword>
<reference evidence="5" key="1">
    <citation type="submission" date="2025-08" db="UniProtKB">
        <authorList>
            <consortium name="RefSeq"/>
        </authorList>
    </citation>
    <scope>IDENTIFICATION</scope>
    <source>
        <tissue evidence="5">Total insect</tissue>
    </source>
</reference>
<evidence type="ECO:0000256" key="2">
    <source>
        <dbReference type="SAM" id="MobiDB-lite"/>
    </source>
</evidence>
<dbReference type="CDD" id="cd17683">
    <property type="entry name" value="RUN_RUNDC1"/>
    <property type="match status" value="1"/>
</dbReference>